<comment type="caution">
    <text evidence="3">The sequence shown here is derived from an EMBL/GenBank/DDBJ whole genome shotgun (WGS) entry which is preliminary data.</text>
</comment>
<dbReference type="InterPro" id="IPR029255">
    <property type="entry name" value="CLN6"/>
</dbReference>
<protein>
    <submittedName>
        <fullName evidence="3">Ceroid-lipofuscinosis neuronal protein 6 homolog</fullName>
    </submittedName>
</protein>
<dbReference type="PANTHER" id="PTHR16244:SF2">
    <property type="entry name" value="CEROID-LIPOFUSCINOSIS NEURONAL PROTEIN 6"/>
    <property type="match status" value="1"/>
</dbReference>
<evidence type="ECO:0000256" key="1">
    <source>
        <dbReference type="SAM" id="MobiDB-lite"/>
    </source>
</evidence>
<dbReference type="PANTHER" id="PTHR16244">
    <property type="entry name" value="CEROID-LIPOFUSCINOSIS NEURONAL PROTEIN 6"/>
    <property type="match status" value="1"/>
</dbReference>
<accession>A0AA35W5H8</accession>
<organism evidence="3 4">
    <name type="scientific">Geodia barretti</name>
    <name type="common">Barrett's horny sponge</name>
    <dbReference type="NCBI Taxonomy" id="519541"/>
    <lineage>
        <taxon>Eukaryota</taxon>
        <taxon>Metazoa</taxon>
        <taxon>Porifera</taxon>
        <taxon>Demospongiae</taxon>
        <taxon>Heteroscleromorpha</taxon>
        <taxon>Tetractinellida</taxon>
        <taxon>Astrophorina</taxon>
        <taxon>Geodiidae</taxon>
        <taxon>Geodia</taxon>
    </lineage>
</organism>
<dbReference type="AlphaFoldDB" id="A0AA35W5H8"/>
<proteinExistence type="predicted"/>
<name>A0AA35W5H8_GEOBA</name>
<feature type="transmembrane region" description="Helical" evidence="2">
    <location>
        <begin position="254"/>
        <end position="270"/>
    </location>
</feature>
<keyword evidence="4" id="KW-1185">Reference proteome</keyword>
<feature type="compositionally biased region" description="Polar residues" evidence="1">
    <location>
        <begin position="304"/>
        <end position="314"/>
    </location>
</feature>
<keyword evidence="2" id="KW-1133">Transmembrane helix</keyword>
<feature type="transmembrane region" description="Helical" evidence="2">
    <location>
        <begin position="216"/>
        <end position="234"/>
    </location>
</feature>
<gene>
    <name evidence="3" type="ORF">GBAR_LOCUS5607</name>
</gene>
<feature type="transmembrane region" description="Helical" evidence="2">
    <location>
        <begin position="149"/>
        <end position="168"/>
    </location>
</feature>
<feature type="transmembrane region" description="Helical" evidence="2">
    <location>
        <begin position="276"/>
        <end position="295"/>
    </location>
</feature>
<keyword evidence="2" id="KW-0812">Transmembrane</keyword>
<evidence type="ECO:0000313" key="3">
    <source>
        <dbReference type="EMBL" id="CAI8008124.1"/>
    </source>
</evidence>
<keyword evidence="2" id="KW-0472">Membrane</keyword>
<feature type="compositionally biased region" description="Low complexity" evidence="1">
    <location>
        <begin position="1"/>
        <end position="17"/>
    </location>
</feature>
<dbReference type="Pfam" id="PF15156">
    <property type="entry name" value="CLN6"/>
    <property type="match status" value="1"/>
</dbReference>
<evidence type="ECO:0000256" key="2">
    <source>
        <dbReference type="SAM" id="Phobius"/>
    </source>
</evidence>
<dbReference type="EMBL" id="CASHTH010000818">
    <property type="protein sequence ID" value="CAI8008124.1"/>
    <property type="molecule type" value="Genomic_DNA"/>
</dbReference>
<dbReference type="Proteomes" id="UP001174909">
    <property type="component" value="Unassembled WGS sequence"/>
</dbReference>
<feature type="region of interest" description="Disordered" evidence="1">
    <location>
        <begin position="304"/>
        <end position="343"/>
    </location>
</feature>
<evidence type="ECO:0000313" key="4">
    <source>
        <dbReference type="Proteomes" id="UP001174909"/>
    </source>
</evidence>
<feature type="region of interest" description="Disordered" evidence="1">
    <location>
        <begin position="1"/>
        <end position="21"/>
    </location>
</feature>
<reference evidence="3" key="1">
    <citation type="submission" date="2023-03" db="EMBL/GenBank/DDBJ databases">
        <authorList>
            <person name="Steffen K."/>
            <person name="Cardenas P."/>
        </authorList>
    </citation>
    <scope>NUCLEOTIDE SEQUENCE</scope>
</reference>
<sequence>MLARAPAGRQQGRAGRGVARRERSVGLFRRAGALPHDAGKPFFNGYSYKAERAERRVVVAWGRNFSVGDLDGFRIASVGVGFRTTRYHFLAPNQRVSFFLAQLHDSDVKCKPTLTNSHTGDCAHVAYNYLTALCLSRLQDHSSRQAPRLLHRLLLVTFVVGATIHLVADAVQQRLVRAGAKLHLPIHEQPLLQSADPVVVECFRFLDYLDEEIGHQIWYTALYLLFLLCFWSSFYRPTNNNNNNAKPSPNGSIPYLWLLFASVLHEWYAITEAQVLPHFIATSLAMMGIFAWYRMVRMESGPQRNVSPASSPADSTAGGCVDGRTVGRHGSQTQVQRELDICP</sequence>